<reference evidence="1" key="1">
    <citation type="submission" date="2020-03" db="EMBL/GenBank/DDBJ databases">
        <title>The deep terrestrial virosphere.</title>
        <authorList>
            <person name="Holmfeldt K."/>
            <person name="Nilsson E."/>
            <person name="Simone D."/>
            <person name="Lopez-Fernandez M."/>
            <person name="Wu X."/>
            <person name="de Brujin I."/>
            <person name="Lundin D."/>
            <person name="Andersson A."/>
            <person name="Bertilsson S."/>
            <person name="Dopson M."/>
        </authorList>
    </citation>
    <scope>NUCLEOTIDE SEQUENCE</scope>
    <source>
        <strain evidence="1">MM171A01093</strain>
    </source>
</reference>
<dbReference type="EMBL" id="MT143647">
    <property type="protein sequence ID" value="QJA99386.1"/>
    <property type="molecule type" value="Genomic_DNA"/>
</dbReference>
<protein>
    <recommendedName>
        <fullName evidence="2">Tail protein</fullName>
    </recommendedName>
</protein>
<gene>
    <name evidence="1" type="ORF">MM171A01093_0008</name>
</gene>
<proteinExistence type="predicted"/>
<dbReference type="AlphaFoldDB" id="A0A6M3LVF7"/>
<evidence type="ECO:0008006" key="2">
    <source>
        <dbReference type="Google" id="ProtNLM"/>
    </source>
</evidence>
<accession>A0A6M3LVF7</accession>
<sequence length="188" mass="20656">MSLEITVRGFEAIRYLVASIPEKLPLAAIEPTLQEVLRIGIDVMRLSVMRTTGEKATGHLADSIEGTMVKSQDGYKLQVGSSLPYAKYPAMDIAATDMSRGVHSAIPGFNQRQAVQILPGMRWAGYMPTARWRFIGIRPPMPKHPFIDDAANAMTVALGDLFGKNLGIQVSEVASQTKELETVEERIQ</sequence>
<name>A0A6M3LVF7_9ZZZZ</name>
<organism evidence="1">
    <name type="scientific">viral metagenome</name>
    <dbReference type="NCBI Taxonomy" id="1070528"/>
    <lineage>
        <taxon>unclassified sequences</taxon>
        <taxon>metagenomes</taxon>
        <taxon>organismal metagenomes</taxon>
    </lineage>
</organism>
<evidence type="ECO:0000313" key="1">
    <source>
        <dbReference type="EMBL" id="QJA99386.1"/>
    </source>
</evidence>